<evidence type="ECO:0000256" key="16">
    <source>
        <dbReference type="PIRSR" id="PIRSR028980-2"/>
    </source>
</evidence>
<evidence type="ECO:0000256" key="9">
    <source>
        <dbReference type="ARBA" id="ARBA00022741"/>
    </source>
</evidence>
<evidence type="ECO:0000256" key="15">
    <source>
        <dbReference type="PIRSR" id="PIRSR028980-1"/>
    </source>
</evidence>
<feature type="binding site" evidence="16">
    <location>
        <position position="29"/>
    </location>
    <ligand>
        <name>Mg(2+)</name>
        <dbReference type="ChEBI" id="CHEBI:18420"/>
        <label>1</label>
        <note>catalytic</note>
    </ligand>
</feature>
<dbReference type="InterPro" id="IPR024956">
    <property type="entry name" value="tRNAHis_GuaTrfase_cat"/>
</dbReference>
<keyword evidence="17" id="KW-1133">Transmembrane helix</keyword>
<evidence type="ECO:0000313" key="20">
    <source>
        <dbReference type="EMBL" id="TPX56348.1"/>
    </source>
</evidence>
<dbReference type="GO" id="GO:0008193">
    <property type="term" value="F:tRNA guanylyltransferase activity"/>
    <property type="evidence" value="ECO:0007669"/>
    <property type="project" value="UniProtKB-UniRule"/>
</dbReference>
<dbReference type="PIRSF" id="PIRSF028980">
    <property type="entry name" value="tRNAHis_guanylyltransferase"/>
    <property type="match status" value="1"/>
</dbReference>
<keyword evidence="8 14" id="KW-0479">Metal-binding</keyword>
<dbReference type="PANTHER" id="PTHR12729:SF6">
    <property type="entry name" value="TRNA(HIS) GUANYLYLTRANSFERASE-RELATED"/>
    <property type="match status" value="1"/>
</dbReference>
<organism evidence="20 21">
    <name type="scientific">Powellomyces hirtus</name>
    <dbReference type="NCBI Taxonomy" id="109895"/>
    <lineage>
        <taxon>Eukaryota</taxon>
        <taxon>Fungi</taxon>
        <taxon>Fungi incertae sedis</taxon>
        <taxon>Chytridiomycota</taxon>
        <taxon>Chytridiomycota incertae sedis</taxon>
        <taxon>Chytridiomycetes</taxon>
        <taxon>Spizellomycetales</taxon>
        <taxon>Powellomycetaceae</taxon>
        <taxon>Powellomyces</taxon>
    </lineage>
</organism>
<feature type="binding site" evidence="16">
    <location>
        <position position="76"/>
    </location>
    <ligand>
        <name>Mg(2+)</name>
        <dbReference type="ChEBI" id="CHEBI:18420"/>
        <label>1</label>
        <note>catalytic</note>
    </ligand>
</feature>
<dbReference type="FunFam" id="3.30.70.3000:FF:000001">
    <property type="entry name" value="tRNA(His) guanylyltransferase"/>
    <property type="match status" value="1"/>
</dbReference>
<comment type="caution">
    <text evidence="20">The sequence shown here is derived from an EMBL/GenBank/DDBJ whole genome shotgun (WGS) entry which is preliminary data.</text>
</comment>
<dbReference type="Pfam" id="PF14413">
    <property type="entry name" value="Thg1C"/>
    <property type="match status" value="1"/>
</dbReference>
<keyword evidence="6 14" id="KW-0819">tRNA processing</keyword>
<dbReference type="Proteomes" id="UP000318582">
    <property type="component" value="Unassembled WGS sequence"/>
</dbReference>
<keyword evidence="21" id="KW-1185">Reference proteome</keyword>
<sequence>MACSKFEYVKQFEQHTTVLPNTFLVVRLDGHSFHRFTATHKFVKPNDERCLHLMSHAAKHVMETYPDVTLAYGQSDEFSFVLRRRTTLFKRREAKIASTLCSLFTAAFVCAWGTFMKDVLLAYPPSFDARVVCYPTERNLKDYFSWRQADCHVNNLYNTAFWALVQDKTNPSTERAAQALLKDTDSAAKNELLFSRYGINYNQLPELFKKGSVLFRKPTIVQQLSSRDGTTPVERSRNLVVIEHRDIIGEQFWEENPYILQD</sequence>
<comment type="similarity">
    <text evidence="2 14">Belongs to the tRNA(His) guanylyltransferase family.</text>
</comment>
<evidence type="ECO:0000256" key="2">
    <source>
        <dbReference type="ARBA" id="ARBA00010113"/>
    </source>
</evidence>
<protein>
    <recommendedName>
        <fullName evidence="4 14">tRNA(His) guanylyltransferase</fullName>
        <ecNumber evidence="3 14">2.7.7.79</ecNumber>
    </recommendedName>
    <alternativeName>
        <fullName evidence="12 14">tRNA-histidine guanylyltransferase</fullName>
    </alternativeName>
</protein>
<feature type="binding site" evidence="16">
    <location>
        <position position="29"/>
    </location>
    <ligand>
        <name>Mg(2+)</name>
        <dbReference type="ChEBI" id="CHEBI:18420"/>
        <label>2</label>
        <note>catalytic</note>
    </ligand>
</feature>
<evidence type="ECO:0000256" key="10">
    <source>
        <dbReference type="ARBA" id="ARBA00022842"/>
    </source>
</evidence>
<proteinExistence type="inferred from homology"/>
<comment type="catalytic activity">
    <reaction evidence="13 14">
        <text>a 5'-end ribonucleotide-tRNA(His) + GTP + ATP + H2O = a 5'-end phospho-guanosine-ribonucleotide-tRNA(His) + AMP + 2 diphosphate + H(+)</text>
        <dbReference type="Rhea" id="RHEA:54564"/>
        <dbReference type="Rhea" id="RHEA-COMP:14193"/>
        <dbReference type="Rhea" id="RHEA-COMP:14917"/>
        <dbReference type="ChEBI" id="CHEBI:15377"/>
        <dbReference type="ChEBI" id="CHEBI:15378"/>
        <dbReference type="ChEBI" id="CHEBI:30616"/>
        <dbReference type="ChEBI" id="CHEBI:33019"/>
        <dbReference type="ChEBI" id="CHEBI:37565"/>
        <dbReference type="ChEBI" id="CHEBI:138282"/>
        <dbReference type="ChEBI" id="CHEBI:141847"/>
        <dbReference type="ChEBI" id="CHEBI:456215"/>
        <dbReference type="EC" id="2.7.7.79"/>
    </reaction>
</comment>
<evidence type="ECO:0000256" key="8">
    <source>
        <dbReference type="ARBA" id="ARBA00022723"/>
    </source>
</evidence>
<evidence type="ECO:0000256" key="6">
    <source>
        <dbReference type="ARBA" id="ARBA00022694"/>
    </source>
</evidence>
<evidence type="ECO:0000256" key="1">
    <source>
        <dbReference type="ARBA" id="ARBA00002939"/>
    </source>
</evidence>
<evidence type="ECO:0000256" key="11">
    <source>
        <dbReference type="ARBA" id="ARBA00023134"/>
    </source>
</evidence>
<feature type="binding site" evidence="15">
    <location>
        <begin position="75"/>
        <end position="76"/>
    </location>
    <ligand>
        <name>GTP</name>
        <dbReference type="ChEBI" id="CHEBI:37565"/>
    </ligand>
</feature>
<evidence type="ECO:0000259" key="19">
    <source>
        <dbReference type="Pfam" id="PF14413"/>
    </source>
</evidence>
<keyword evidence="17" id="KW-0812">Transmembrane</keyword>
<dbReference type="InterPro" id="IPR038469">
    <property type="entry name" value="tRNAHis_GuaTrfase_Thg1_sf"/>
</dbReference>
<dbReference type="AlphaFoldDB" id="A0A507DZG2"/>
<evidence type="ECO:0000256" key="4">
    <source>
        <dbReference type="ARBA" id="ARBA00015443"/>
    </source>
</evidence>
<feature type="binding site" evidence="16">
    <location>
        <position position="76"/>
    </location>
    <ligand>
        <name>Mg(2+)</name>
        <dbReference type="ChEBI" id="CHEBI:18420"/>
        <label>2</label>
        <note>catalytic</note>
    </ligand>
</feature>
<gene>
    <name evidence="20" type="ORF">PhCBS80983_g04578</name>
</gene>
<evidence type="ECO:0000313" key="21">
    <source>
        <dbReference type="Proteomes" id="UP000318582"/>
    </source>
</evidence>
<dbReference type="STRING" id="109895.A0A507DZG2"/>
<dbReference type="PANTHER" id="PTHR12729">
    <property type="entry name" value="TRNA(HIS) GUANYLYLTRANSFERASE-RELATED"/>
    <property type="match status" value="1"/>
</dbReference>
<keyword evidence="17" id="KW-0472">Membrane</keyword>
<evidence type="ECO:0000256" key="5">
    <source>
        <dbReference type="ARBA" id="ARBA00022679"/>
    </source>
</evidence>
<dbReference type="EMBL" id="QEAQ01000077">
    <property type="protein sequence ID" value="TPX56348.1"/>
    <property type="molecule type" value="Genomic_DNA"/>
</dbReference>
<reference evidence="20 21" key="1">
    <citation type="journal article" date="2019" name="Sci. Rep.">
        <title>Comparative genomics of chytrid fungi reveal insights into the obligate biotrophic and pathogenic lifestyle of Synchytrium endobioticum.</title>
        <authorList>
            <person name="van de Vossenberg B.T.L.H."/>
            <person name="Warris S."/>
            <person name="Nguyen H.D.T."/>
            <person name="van Gent-Pelzer M.P.E."/>
            <person name="Joly D.L."/>
            <person name="van de Geest H.C."/>
            <person name="Bonants P.J.M."/>
            <person name="Smith D.S."/>
            <person name="Levesque C.A."/>
            <person name="van der Lee T.A.J."/>
        </authorList>
    </citation>
    <scope>NUCLEOTIDE SEQUENCE [LARGE SCALE GENOMIC DNA]</scope>
    <source>
        <strain evidence="20 21">CBS 809.83</strain>
    </source>
</reference>
<comment type="function">
    <text evidence="1 14">Adds a GMP to the 5'-end of tRNA(His) after transcription and RNase P cleavage.</text>
</comment>
<keyword evidence="7 14" id="KW-0548">Nucleotidyltransferase</keyword>
<feature type="domain" description="tRNAHis guanylyltransferase catalytic" evidence="18">
    <location>
        <begin position="6"/>
        <end position="135"/>
    </location>
</feature>
<dbReference type="GO" id="GO:0005525">
    <property type="term" value="F:GTP binding"/>
    <property type="evidence" value="ECO:0007669"/>
    <property type="project" value="UniProtKB-UniRule"/>
</dbReference>
<evidence type="ECO:0000256" key="12">
    <source>
        <dbReference type="ARBA" id="ARBA00032480"/>
    </source>
</evidence>
<evidence type="ECO:0000256" key="13">
    <source>
        <dbReference type="ARBA" id="ARBA00047281"/>
    </source>
</evidence>
<feature type="domain" description="Thg1 C-terminal" evidence="19">
    <location>
        <begin position="139"/>
        <end position="248"/>
    </location>
</feature>
<keyword evidence="5 14" id="KW-0808">Transferase</keyword>
<accession>A0A507DZG2</accession>
<keyword evidence="9 14" id="KW-0547">Nucleotide-binding</keyword>
<dbReference type="Pfam" id="PF04446">
    <property type="entry name" value="Thg1"/>
    <property type="match status" value="1"/>
</dbReference>
<dbReference type="InterPro" id="IPR025845">
    <property type="entry name" value="Thg1_C_dom"/>
</dbReference>
<evidence type="ECO:0000259" key="18">
    <source>
        <dbReference type="Pfam" id="PF04446"/>
    </source>
</evidence>
<keyword evidence="10 14" id="KW-0460">Magnesium</keyword>
<dbReference type="GO" id="GO:0006400">
    <property type="term" value="P:tRNA modification"/>
    <property type="evidence" value="ECO:0007669"/>
    <property type="project" value="UniProtKB-UniRule"/>
</dbReference>
<comment type="cofactor">
    <cofactor evidence="16">
        <name>Mg(2+)</name>
        <dbReference type="ChEBI" id="CHEBI:18420"/>
    </cofactor>
    <text evidence="16">Binds 2 magnesium ions per subunit.</text>
</comment>
<name>A0A507DZG2_9FUNG</name>
<dbReference type="Gene3D" id="3.30.70.3000">
    <property type="match status" value="1"/>
</dbReference>
<dbReference type="GO" id="GO:0000287">
    <property type="term" value="F:magnesium ion binding"/>
    <property type="evidence" value="ECO:0007669"/>
    <property type="project" value="UniProtKB-UniRule"/>
</dbReference>
<feature type="binding site" evidence="16">
    <location>
        <position position="30"/>
    </location>
    <ligand>
        <name>Mg(2+)</name>
        <dbReference type="ChEBI" id="CHEBI:18420"/>
        <label>1</label>
        <note>catalytic</note>
    </ligand>
</feature>
<dbReference type="EC" id="2.7.7.79" evidence="3 14"/>
<dbReference type="InterPro" id="IPR007537">
    <property type="entry name" value="tRNAHis_GuaTrfase_Thg1"/>
</dbReference>
<feature type="binding site" evidence="15">
    <location>
        <begin position="29"/>
        <end position="34"/>
    </location>
    <ligand>
        <name>GTP</name>
        <dbReference type="ChEBI" id="CHEBI:37565"/>
    </ligand>
</feature>
<evidence type="ECO:0000256" key="17">
    <source>
        <dbReference type="SAM" id="Phobius"/>
    </source>
</evidence>
<evidence type="ECO:0000256" key="7">
    <source>
        <dbReference type="ARBA" id="ARBA00022695"/>
    </source>
</evidence>
<evidence type="ECO:0000256" key="14">
    <source>
        <dbReference type="PIRNR" id="PIRNR028980"/>
    </source>
</evidence>
<keyword evidence="11 14" id="KW-0342">GTP-binding</keyword>
<feature type="transmembrane region" description="Helical" evidence="17">
    <location>
        <begin position="94"/>
        <end position="115"/>
    </location>
</feature>
<evidence type="ECO:0000256" key="3">
    <source>
        <dbReference type="ARBA" id="ARBA00012511"/>
    </source>
</evidence>